<keyword evidence="15" id="KW-1185">Reference proteome</keyword>
<dbReference type="SUPFAM" id="SSF56519">
    <property type="entry name" value="Penicillin binding protein dimerisation domain"/>
    <property type="match status" value="1"/>
</dbReference>
<dbReference type="InterPro" id="IPR012338">
    <property type="entry name" value="Beta-lactam/transpept-like"/>
</dbReference>
<keyword evidence="5" id="KW-0732">Signal</keyword>
<evidence type="ECO:0000256" key="11">
    <source>
        <dbReference type="SAM" id="Phobius"/>
    </source>
</evidence>
<dbReference type="Pfam" id="PF03717">
    <property type="entry name" value="PBP_dimer"/>
    <property type="match status" value="1"/>
</dbReference>
<dbReference type="PANTHER" id="PTHR30627:SF24">
    <property type="entry name" value="PENICILLIN-BINDING PROTEIN 4B"/>
    <property type="match status" value="1"/>
</dbReference>
<keyword evidence="6 9" id="KW-0378">Hydrolase</keyword>
<dbReference type="InterPro" id="IPR002137">
    <property type="entry name" value="Beta-lactam_class-D_AS"/>
</dbReference>
<dbReference type="SUPFAM" id="SSF56601">
    <property type="entry name" value="beta-lactamase/transpeptidase-like"/>
    <property type="match status" value="1"/>
</dbReference>
<dbReference type="InterPro" id="IPR036138">
    <property type="entry name" value="PBP_dimer_sf"/>
</dbReference>
<evidence type="ECO:0000313" key="15">
    <source>
        <dbReference type="Proteomes" id="UP001555826"/>
    </source>
</evidence>
<accession>A0ABV3P2Z1</accession>
<name>A0ABV3P2Z1_9ACTN</name>
<dbReference type="PROSITE" id="PS00337">
    <property type="entry name" value="BETA_LACTAMASE_D"/>
    <property type="match status" value="1"/>
</dbReference>
<evidence type="ECO:0000256" key="1">
    <source>
        <dbReference type="ARBA" id="ARBA00004370"/>
    </source>
</evidence>
<dbReference type="Pfam" id="PF00905">
    <property type="entry name" value="Transpeptidase"/>
    <property type="match status" value="1"/>
</dbReference>
<feature type="domain" description="Penicillin-binding protein dimerisation" evidence="13">
    <location>
        <begin position="207"/>
        <end position="360"/>
    </location>
</feature>
<dbReference type="EMBL" id="JBFNQN010000003">
    <property type="protein sequence ID" value="MEW9263989.1"/>
    <property type="molecule type" value="Genomic_DNA"/>
</dbReference>
<comment type="similarity">
    <text evidence="3 9">Belongs to the class-D beta-lactamase family.</text>
</comment>
<dbReference type="EC" id="3.5.2.6" evidence="4 9"/>
<dbReference type="InterPro" id="IPR005311">
    <property type="entry name" value="PBP_dimer"/>
</dbReference>
<evidence type="ECO:0000256" key="4">
    <source>
        <dbReference type="ARBA" id="ARBA00012865"/>
    </source>
</evidence>
<evidence type="ECO:0000256" key="8">
    <source>
        <dbReference type="ARBA" id="ARBA00023251"/>
    </source>
</evidence>
<protein>
    <recommendedName>
        <fullName evidence="4 9">Beta-lactamase</fullName>
        <ecNumber evidence="4 9">3.5.2.6</ecNumber>
    </recommendedName>
</protein>
<evidence type="ECO:0000256" key="5">
    <source>
        <dbReference type="ARBA" id="ARBA00022729"/>
    </source>
</evidence>
<dbReference type="PANTHER" id="PTHR30627">
    <property type="entry name" value="PEPTIDOGLYCAN D,D-TRANSPEPTIDASE"/>
    <property type="match status" value="1"/>
</dbReference>
<dbReference type="Gene3D" id="3.90.1310.10">
    <property type="entry name" value="Penicillin-binding protein 2a (Domain 2)"/>
    <property type="match status" value="1"/>
</dbReference>
<evidence type="ECO:0000256" key="6">
    <source>
        <dbReference type="ARBA" id="ARBA00022801"/>
    </source>
</evidence>
<dbReference type="Gene3D" id="3.40.710.10">
    <property type="entry name" value="DD-peptidase/beta-lactamase superfamily"/>
    <property type="match status" value="1"/>
</dbReference>
<feature type="compositionally biased region" description="Low complexity" evidence="10">
    <location>
        <begin position="10"/>
        <end position="19"/>
    </location>
</feature>
<proteinExistence type="inferred from homology"/>
<gene>
    <name evidence="14" type="ORF">AB1207_04470</name>
</gene>
<keyword evidence="7 11" id="KW-0472">Membrane</keyword>
<reference evidence="14 15" key="1">
    <citation type="submission" date="2024-07" db="EMBL/GenBank/DDBJ databases">
        <authorList>
            <person name="Thanompreechachai J."/>
            <person name="Duangmal K."/>
        </authorList>
    </citation>
    <scope>NUCLEOTIDE SEQUENCE [LARGE SCALE GENOMIC DNA]</scope>
    <source>
        <strain evidence="14 15">KCTC 19886</strain>
    </source>
</reference>
<dbReference type="InterPro" id="IPR050515">
    <property type="entry name" value="Beta-lactam/transpept"/>
</dbReference>
<evidence type="ECO:0000313" key="14">
    <source>
        <dbReference type="EMBL" id="MEW9263989.1"/>
    </source>
</evidence>
<keyword evidence="8 9" id="KW-0046">Antibiotic resistance</keyword>
<evidence type="ECO:0000256" key="10">
    <source>
        <dbReference type="SAM" id="MobiDB-lite"/>
    </source>
</evidence>
<comment type="similarity">
    <text evidence="2">Belongs to the transpeptidase family.</text>
</comment>
<feature type="region of interest" description="Disordered" evidence="10">
    <location>
        <begin position="1"/>
        <end position="45"/>
    </location>
</feature>
<evidence type="ECO:0000256" key="2">
    <source>
        <dbReference type="ARBA" id="ARBA00007171"/>
    </source>
</evidence>
<feature type="transmembrane region" description="Helical" evidence="11">
    <location>
        <begin position="49"/>
        <end position="70"/>
    </location>
</feature>
<feature type="compositionally biased region" description="Gly residues" evidence="10">
    <location>
        <begin position="27"/>
        <end position="39"/>
    </location>
</feature>
<evidence type="ECO:0000256" key="7">
    <source>
        <dbReference type="ARBA" id="ARBA00023136"/>
    </source>
</evidence>
<organism evidence="14 15">
    <name type="scientific">Kineococcus endophyticus</name>
    <dbReference type="NCBI Taxonomy" id="1181883"/>
    <lineage>
        <taxon>Bacteria</taxon>
        <taxon>Bacillati</taxon>
        <taxon>Actinomycetota</taxon>
        <taxon>Actinomycetes</taxon>
        <taxon>Kineosporiales</taxon>
        <taxon>Kineosporiaceae</taxon>
        <taxon>Kineococcus</taxon>
    </lineage>
</organism>
<keyword evidence="11" id="KW-0812">Transmembrane</keyword>
<comment type="subcellular location">
    <subcellularLocation>
        <location evidence="1">Membrane</location>
    </subcellularLocation>
</comment>
<feature type="domain" description="Penicillin-binding protein transpeptidase" evidence="12">
    <location>
        <begin position="409"/>
        <end position="680"/>
    </location>
</feature>
<dbReference type="RefSeq" id="WP_367636594.1">
    <property type="nucleotide sequence ID" value="NZ_JBFNQN010000003.1"/>
</dbReference>
<evidence type="ECO:0000259" key="13">
    <source>
        <dbReference type="Pfam" id="PF03717"/>
    </source>
</evidence>
<evidence type="ECO:0000259" key="12">
    <source>
        <dbReference type="Pfam" id="PF00905"/>
    </source>
</evidence>
<evidence type="ECO:0000256" key="3">
    <source>
        <dbReference type="ARBA" id="ARBA00007898"/>
    </source>
</evidence>
<sequence length="693" mass="68733">MTDNGPDPESSPAGAQPPSSSGPPSGPAGGAPGATGSPGQGSPHLGRRAVVVAGSAVLVAGAGVGAWWLVSGREDPADGLRAAADALATAWSGGTLGSVRFQAAPGAQLPADVGAEYARLTTELAQPAPAVSVTSTTVDEQDPRTASAALEVVFDLAASHGAPPGARFAYATTVRFARSEDTWRPLWEPALVHPALAGGSVFRVDRTAPARADVLGRDGSAVVTATPVVRVGVQPSRTQDPVATANALGAALGVDPAALAARIQKASPDAFVDVITLRRSDYDAQRAVLQPVPGAVFAESTQPLAPTRGFARALLGSVGQATAEVVEASGGRYEAGDLAGLSGLQRTYDERLAGRVGIAVQATGGADASSSELFRVDPAPGQAVTTTLDAAVQRAADDALAAGAAESALVAVDVATGAVVAVANHPVDGGDRALTGRFPPGSTFKVVTTLALLRHGLDVAENVPCIPTYTVDGRSFSNFEDEAFGDVPFRTDFARSCNTAFASLSPRLGDDDLPAAAAALGVGAEWATGVDAFAGSVPAAQSPVDLAAASFGQGRTLTSPLAMAVAAASVAAGELRRPQVVVDPAPAEPSAPPGAAEPELLGTIAGLMRDVVTSGTATALAGVPGGEVHAKTGTAEYGTAVPPATHAWTIGYQGGLAFAAFVTDGASGGTVAAPLAADFLTRLSAAGGYSGGS</sequence>
<keyword evidence="11" id="KW-1133">Transmembrane helix</keyword>
<dbReference type="Proteomes" id="UP001555826">
    <property type="component" value="Unassembled WGS sequence"/>
</dbReference>
<dbReference type="InterPro" id="IPR001460">
    <property type="entry name" value="PCN-bd_Tpept"/>
</dbReference>
<comment type="catalytic activity">
    <reaction evidence="9">
        <text>a beta-lactam + H2O = a substituted beta-amino acid</text>
        <dbReference type="Rhea" id="RHEA:20401"/>
        <dbReference type="ChEBI" id="CHEBI:15377"/>
        <dbReference type="ChEBI" id="CHEBI:35627"/>
        <dbReference type="ChEBI" id="CHEBI:140347"/>
        <dbReference type="EC" id="3.5.2.6"/>
    </reaction>
</comment>
<comment type="caution">
    <text evidence="14">The sequence shown here is derived from an EMBL/GenBank/DDBJ whole genome shotgun (WGS) entry which is preliminary data.</text>
</comment>
<evidence type="ECO:0000256" key="9">
    <source>
        <dbReference type="RuleBase" id="RU361140"/>
    </source>
</evidence>